<dbReference type="PANTHER" id="PTHR34980">
    <property type="entry name" value="INNER MEMBRANE PROTEIN-RELATED-RELATED"/>
    <property type="match status" value="1"/>
</dbReference>
<gene>
    <name evidence="2" type="ORF">ACFPOC_00910</name>
</gene>
<comment type="caution">
    <text evidence="2">The sequence shown here is derived from an EMBL/GenBank/DDBJ whole genome shotgun (WGS) entry which is preliminary data.</text>
</comment>
<keyword evidence="1" id="KW-0472">Membrane</keyword>
<accession>A0ABW0S7W1</accession>
<dbReference type="PANTHER" id="PTHR34980:SF2">
    <property type="entry name" value="INNER MEMBRANE PROTEIN YHAH-RELATED"/>
    <property type="match status" value="1"/>
</dbReference>
<proteinExistence type="predicted"/>
<feature type="transmembrane region" description="Helical" evidence="1">
    <location>
        <begin position="97"/>
        <end position="118"/>
    </location>
</feature>
<feature type="transmembrane region" description="Helical" evidence="1">
    <location>
        <begin position="40"/>
        <end position="62"/>
    </location>
</feature>
<reference evidence="3" key="1">
    <citation type="journal article" date="2019" name="Int. J. Syst. Evol. Microbiol.">
        <title>The Global Catalogue of Microorganisms (GCM) 10K type strain sequencing project: providing services to taxonomists for standard genome sequencing and annotation.</title>
        <authorList>
            <consortium name="The Broad Institute Genomics Platform"/>
            <consortium name="The Broad Institute Genome Sequencing Center for Infectious Disease"/>
            <person name="Wu L."/>
            <person name="Ma J."/>
        </authorList>
    </citation>
    <scope>NUCLEOTIDE SEQUENCE [LARGE SCALE GENOMIC DNA]</scope>
    <source>
        <strain evidence="3">KACC 11588</strain>
    </source>
</reference>
<protein>
    <submittedName>
        <fullName evidence="2">DUF805 domain-containing protein</fullName>
    </submittedName>
</protein>
<feature type="transmembrane region" description="Helical" evidence="1">
    <location>
        <begin position="68"/>
        <end position="85"/>
    </location>
</feature>
<dbReference type="EMBL" id="JBHSNA010000001">
    <property type="protein sequence ID" value="MFC5564979.1"/>
    <property type="molecule type" value="Genomic_DNA"/>
</dbReference>
<keyword evidence="1" id="KW-1133">Transmembrane helix</keyword>
<name>A0ABW0S7W1_9RHOB</name>
<organism evidence="2 3">
    <name type="scientific">Rubellimicrobium aerolatum</name>
    <dbReference type="NCBI Taxonomy" id="490979"/>
    <lineage>
        <taxon>Bacteria</taxon>
        <taxon>Pseudomonadati</taxon>
        <taxon>Pseudomonadota</taxon>
        <taxon>Alphaproteobacteria</taxon>
        <taxon>Rhodobacterales</taxon>
        <taxon>Roseobacteraceae</taxon>
        <taxon>Rubellimicrobium</taxon>
    </lineage>
</organism>
<evidence type="ECO:0000313" key="2">
    <source>
        <dbReference type="EMBL" id="MFC5564979.1"/>
    </source>
</evidence>
<dbReference type="RefSeq" id="WP_209837112.1">
    <property type="nucleotide sequence ID" value="NZ_JAGGJP010000001.1"/>
</dbReference>
<sequence length="128" mass="14129">MSIHEGTPRDYHERVGPGEALRRAFANYATFRGRANRGEYWWFMVANVLVSVGLGLVDLGLFGADRTVLSGLWSLAVILPSLAVGARRLHDTDRSGWWLLIGLVPVVGVIVLIVLFALRGDSRPNRFG</sequence>
<keyword evidence="3" id="KW-1185">Reference proteome</keyword>
<dbReference type="Pfam" id="PF05656">
    <property type="entry name" value="DUF805"/>
    <property type="match status" value="1"/>
</dbReference>
<evidence type="ECO:0000313" key="3">
    <source>
        <dbReference type="Proteomes" id="UP001596056"/>
    </source>
</evidence>
<dbReference type="Proteomes" id="UP001596056">
    <property type="component" value="Unassembled WGS sequence"/>
</dbReference>
<keyword evidence="1" id="KW-0812">Transmembrane</keyword>
<dbReference type="InterPro" id="IPR008523">
    <property type="entry name" value="DUF805"/>
</dbReference>
<evidence type="ECO:0000256" key="1">
    <source>
        <dbReference type="SAM" id="Phobius"/>
    </source>
</evidence>